<reference evidence="3" key="1">
    <citation type="journal article" date="2019" name="Int. J. Syst. Evol. Microbiol.">
        <title>The Global Catalogue of Microorganisms (GCM) 10K type strain sequencing project: providing services to taxonomists for standard genome sequencing and annotation.</title>
        <authorList>
            <consortium name="The Broad Institute Genomics Platform"/>
            <consortium name="The Broad Institute Genome Sequencing Center for Infectious Disease"/>
            <person name="Wu L."/>
            <person name="Ma J."/>
        </authorList>
    </citation>
    <scope>NUCLEOTIDE SEQUENCE [LARGE SCALE GENOMIC DNA]</scope>
    <source>
        <strain evidence="3">JCM 3338</strain>
    </source>
</reference>
<evidence type="ECO:0000313" key="3">
    <source>
        <dbReference type="Proteomes" id="UP001597402"/>
    </source>
</evidence>
<protein>
    <submittedName>
        <fullName evidence="2">Hemerythrin domain-containing protein</fullName>
    </submittedName>
</protein>
<dbReference type="EMBL" id="JBHUHP010000019">
    <property type="protein sequence ID" value="MFD2093480.1"/>
    <property type="molecule type" value="Genomic_DNA"/>
</dbReference>
<comment type="caution">
    <text evidence="2">The sequence shown here is derived from an EMBL/GenBank/DDBJ whole genome shotgun (WGS) entry which is preliminary data.</text>
</comment>
<gene>
    <name evidence="2" type="ORF">ACFSHS_18125</name>
</gene>
<dbReference type="InterPro" id="IPR012312">
    <property type="entry name" value="Hemerythrin-like"/>
</dbReference>
<keyword evidence="3" id="KW-1185">Reference proteome</keyword>
<dbReference type="RefSeq" id="WP_376879083.1">
    <property type="nucleotide sequence ID" value="NZ_JBHUHP010000019.1"/>
</dbReference>
<organism evidence="2 3">
    <name type="scientific">Blastococcus deserti</name>
    <dbReference type="NCBI Taxonomy" id="2259033"/>
    <lineage>
        <taxon>Bacteria</taxon>
        <taxon>Bacillati</taxon>
        <taxon>Actinomycetota</taxon>
        <taxon>Actinomycetes</taxon>
        <taxon>Geodermatophilales</taxon>
        <taxon>Geodermatophilaceae</taxon>
        <taxon>Blastococcus</taxon>
    </lineage>
</organism>
<accession>A0ABW4XDI1</accession>
<dbReference type="Pfam" id="PF01814">
    <property type="entry name" value="Hemerythrin"/>
    <property type="match status" value="1"/>
</dbReference>
<evidence type="ECO:0000259" key="1">
    <source>
        <dbReference type="Pfam" id="PF01814"/>
    </source>
</evidence>
<feature type="domain" description="Hemerythrin-like" evidence="1">
    <location>
        <begin position="27"/>
        <end position="153"/>
    </location>
</feature>
<name>A0ABW4XDI1_9ACTN</name>
<dbReference type="CDD" id="cd12108">
    <property type="entry name" value="Hr-like"/>
    <property type="match status" value="1"/>
</dbReference>
<evidence type="ECO:0000313" key="2">
    <source>
        <dbReference type="EMBL" id="MFD2093480.1"/>
    </source>
</evidence>
<dbReference type="Gene3D" id="1.20.120.520">
    <property type="entry name" value="nmb1532 protein domain like"/>
    <property type="match status" value="1"/>
</dbReference>
<sequence length="231" mass="25480">MTAPTTHPAQLLLPGQAAAPEGPVDLAAMYVMHRAFRRDADAFAAAAAATPVADRRRWARLSRRFALFAGILHKHHHGEDVGLWPLLRERGADPEVLDAMQAEHAHIDPLLASCSGDLAALARGAGEETRRRLIGCTARLRDLLSAHLGHEERDGMALVQRHLGPADWQRLDREVFAKEYRPRDIPAVLAWVMSGLPDEAARRMPGANPVMLAVGRLLVRRFERAEARTFG</sequence>
<proteinExistence type="predicted"/>
<dbReference type="Proteomes" id="UP001597402">
    <property type="component" value="Unassembled WGS sequence"/>
</dbReference>